<evidence type="ECO:0000313" key="2">
    <source>
        <dbReference type="EMBL" id="MBB6168035.1"/>
    </source>
</evidence>
<gene>
    <name evidence="2" type="ORF">HNQ73_001658</name>
</gene>
<keyword evidence="1" id="KW-0812">Transmembrane</keyword>
<dbReference type="AlphaFoldDB" id="A0A841K6X3"/>
<dbReference type="RefSeq" id="WP_183334084.1">
    <property type="nucleotide sequence ID" value="NZ_BMHX01000003.1"/>
</dbReference>
<dbReference type="Proteomes" id="UP000588017">
    <property type="component" value="Unassembled WGS sequence"/>
</dbReference>
<organism evidence="2 3">
    <name type="scientific">Chelatococcus composti</name>
    <dbReference type="NCBI Taxonomy" id="1743235"/>
    <lineage>
        <taxon>Bacteria</taxon>
        <taxon>Pseudomonadati</taxon>
        <taxon>Pseudomonadota</taxon>
        <taxon>Alphaproteobacteria</taxon>
        <taxon>Hyphomicrobiales</taxon>
        <taxon>Chelatococcaceae</taxon>
        <taxon>Chelatococcus</taxon>
    </lineage>
</organism>
<sequence length="72" mass="7580">MNANDPIRLSDIRRPRAVAASVARVEAERQFKFSLALLVVLALGTAAVAIGTSIGTSETIAREPAIIVHPVS</sequence>
<dbReference type="EMBL" id="JACHEH010000003">
    <property type="protein sequence ID" value="MBB6168035.1"/>
    <property type="molecule type" value="Genomic_DNA"/>
</dbReference>
<evidence type="ECO:0000313" key="3">
    <source>
        <dbReference type="Proteomes" id="UP000588017"/>
    </source>
</evidence>
<feature type="transmembrane region" description="Helical" evidence="1">
    <location>
        <begin position="33"/>
        <end position="54"/>
    </location>
</feature>
<keyword evidence="1" id="KW-1133">Transmembrane helix</keyword>
<name>A0A841K6X3_9HYPH</name>
<keyword evidence="3" id="KW-1185">Reference proteome</keyword>
<protein>
    <submittedName>
        <fullName evidence="2">Uncharacterized protein</fullName>
    </submittedName>
</protein>
<evidence type="ECO:0000256" key="1">
    <source>
        <dbReference type="SAM" id="Phobius"/>
    </source>
</evidence>
<accession>A0A841K6X3</accession>
<proteinExistence type="predicted"/>
<comment type="caution">
    <text evidence="2">The sequence shown here is derived from an EMBL/GenBank/DDBJ whole genome shotgun (WGS) entry which is preliminary data.</text>
</comment>
<reference evidence="2 3" key="1">
    <citation type="submission" date="2020-08" db="EMBL/GenBank/DDBJ databases">
        <title>Genomic Encyclopedia of Type Strains, Phase IV (KMG-IV): sequencing the most valuable type-strain genomes for metagenomic binning, comparative biology and taxonomic classification.</title>
        <authorList>
            <person name="Goeker M."/>
        </authorList>
    </citation>
    <scope>NUCLEOTIDE SEQUENCE [LARGE SCALE GENOMIC DNA]</scope>
    <source>
        <strain evidence="2 3">DSM 101465</strain>
    </source>
</reference>
<keyword evidence="1" id="KW-0472">Membrane</keyword>